<feature type="region of interest" description="Disordered" evidence="1">
    <location>
        <begin position="301"/>
        <end position="403"/>
    </location>
</feature>
<evidence type="ECO:0000313" key="2">
    <source>
        <dbReference type="EMBL" id="KAL1612211.1"/>
    </source>
</evidence>
<dbReference type="Proteomes" id="UP001521785">
    <property type="component" value="Unassembled WGS sequence"/>
</dbReference>
<organism evidence="2 3">
    <name type="scientific">Paraconiothyrium brasiliense</name>
    <dbReference type="NCBI Taxonomy" id="300254"/>
    <lineage>
        <taxon>Eukaryota</taxon>
        <taxon>Fungi</taxon>
        <taxon>Dikarya</taxon>
        <taxon>Ascomycota</taxon>
        <taxon>Pezizomycotina</taxon>
        <taxon>Dothideomycetes</taxon>
        <taxon>Pleosporomycetidae</taxon>
        <taxon>Pleosporales</taxon>
        <taxon>Massarineae</taxon>
        <taxon>Didymosphaeriaceae</taxon>
        <taxon>Paraconiothyrium</taxon>
    </lineage>
</organism>
<feature type="compositionally biased region" description="Low complexity" evidence="1">
    <location>
        <begin position="320"/>
        <end position="331"/>
    </location>
</feature>
<keyword evidence="3" id="KW-1185">Reference proteome</keyword>
<evidence type="ECO:0000256" key="1">
    <source>
        <dbReference type="SAM" id="MobiDB-lite"/>
    </source>
</evidence>
<gene>
    <name evidence="2" type="ORF">SLS60_000435</name>
</gene>
<sequence>MVLILSPYELKEPPWLARTHTRLQSNAFVHRWDDRRHDRWAFIKRRTSSFLRTTENYLIHTITRLVLIYPFKDKEATRNRVETFLDERAKALRDMSPQRKWEWFFFRPVESFNTVWLVYIVVAQTWGFYKTCDCVTSTWGGGGGYLDFGVQDVASKWVEPYWLTGTLVTSTVMGLSMFYITVEWCQQSFLSTEDYEDARQGLRMTRIYRNWTFFFRRLSRLLSRFTFDPLERLAVAIGLIKHPQKTLLWTKVHTHDPDIPIPGPSTPRPHGNPSIELSDFSTAMVRDDSQHSHHAYETPAMAHSLFPPAIPQRRPRQDSDSSAARPSPSLLGQRYGSPSESLSKRPSHDSSLSMSPLLQRPLEAHHQRERAGSANSTIPDHDDRRSSGEEYGLASPTSPVRVGEQSPFLEMGIGGMVQSRQGYVRANSDPGSPPGVDALGIWQGGDVDLERGRR</sequence>
<name>A0ABR3S691_9PLEO</name>
<feature type="region of interest" description="Disordered" evidence="1">
    <location>
        <begin position="423"/>
        <end position="454"/>
    </location>
</feature>
<evidence type="ECO:0000313" key="3">
    <source>
        <dbReference type="Proteomes" id="UP001521785"/>
    </source>
</evidence>
<protein>
    <submittedName>
        <fullName evidence="2">Uncharacterized protein</fullName>
    </submittedName>
</protein>
<feature type="compositionally biased region" description="Basic and acidic residues" evidence="1">
    <location>
        <begin position="362"/>
        <end position="371"/>
    </location>
</feature>
<feature type="compositionally biased region" description="Basic and acidic residues" evidence="1">
    <location>
        <begin position="379"/>
        <end position="388"/>
    </location>
</feature>
<reference evidence="2 3" key="1">
    <citation type="submission" date="2024-02" db="EMBL/GenBank/DDBJ databases">
        <title>De novo assembly and annotation of 12 fungi associated with fruit tree decline syndrome in Ontario, Canada.</title>
        <authorList>
            <person name="Sulman M."/>
            <person name="Ellouze W."/>
            <person name="Ilyukhin E."/>
        </authorList>
    </citation>
    <scope>NUCLEOTIDE SEQUENCE [LARGE SCALE GENOMIC DNA]</scope>
    <source>
        <strain evidence="2 3">M42-189</strain>
    </source>
</reference>
<accession>A0ABR3S691</accession>
<dbReference type="EMBL" id="JAKJXO020000001">
    <property type="protein sequence ID" value="KAL1612211.1"/>
    <property type="molecule type" value="Genomic_DNA"/>
</dbReference>
<proteinExistence type="predicted"/>
<comment type="caution">
    <text evidence="2">The sequence shown here is derived from an EMBL/GenBank/DDBJ whole genome shotgun (WGS) entry which is preliminary data.</text>
</comment>